<keyword evidence="8" id="KW-0106">Calcium</keyword>
<dbReference type="InterPro" id="IPR039800">
    <property type="entry name" value="MICU1/2/3"/>
</dbReference>
<keyword evidence="16" id="KW-1185">Reference proteome</keyword>
<dbReference type="InterPro" id="IPR018247">
    <property type="entry name" value="EF_Hand_1_Ca_BS"/>
</dbReference>
<evidence type="ECO:0000256" key="9">
    <source>
        <dbReference type="ARBA" id="ARBA00022946"/>
    </source>
</evidence>
<evidence type="ECO:0000313" key="16">
    <source>
        <dbReference type="Proteomes" id="UP000230750"/>
    </source>
</evidence>
<dbReference type="SMART" id="SM00054">
    <property type="entry name" value="EFh"/>
    <property type="match status" value="2"/>
</dbReference>
<comment type="caution">
    <text evidence="15">The sequence shown here is derived from an EMBL/GenBank/DDBJ whole genome shotgun (WGS) entry which is preliminary data.</text>
</comment>
<evidence type="ECO:0000256" key="11">
    <source>
        <dbReference type="ARBA" id="ARBA00023128"/>
    </source>
</evidence>
<dbReference type="Proteomes" id="UP000230750">
    <property type="component" value="Unassembled WGS sequence"/>
</dbReference>
<evidence type="ECO:0000256" key="3">
    <source>
        <dbReference type="ARBA" id="ARBA00022448"/>
    </source>
</evidence>
<dbReference type="PANTHER" id="PTHR12294">
    <property type="entry name" value="EF HAND DOMAIN FAMILY A1,A2-RELATED"/>
    <property type="match status" value="1"/>
</dbReference>
<dbReference type="GO" id="GO:0005758">
    <property type="term" value="C:mitochondrial intermembrane space"/>
    <property type="evidence" value="ECO:0007669"/>
    <property type="project" value="UniProtKB-SubCell"/>
</dbReference>
<gene>
    <name evidence="15" type="ORF">BSL78_27804</name>
</gene>
<proteinExistence type="inferred from homology"/>
<name>A0A2G8JHX9_STIJA</name>
<comment type="similarity">
    <text evidence="13">Belongs to the MICU1 family. MICU1 subfamily.</text>
</comment>
<reference evidence="15 16" key="1">
    <citation type="journal article" date="2017" name="PLoS Biol.">
        <title>The sea cucumber genome provides insights into morphological evolution and visceral regeneration.</title>
        <authorList>
            <person name="Zhang X."/>
            <person name="Sun L."/>
            <person name="Yuan J."/>
            <person name="Sun Y."/>
            <person name="Gao Y."/>
            <person name="Zhang L."/>
            <person name="Li S."/>
            <person name="Dai H."/>
            <person name="Hamel J.F."/>
            <person name="Liu C."/>
            <person name="Yu Y."/>
            <person name="Liu S."/>
            <person name="Lin W."/>
            <person name="Guo K."/>
            <person name="Jin S."/>
            <person name="Xu P."/>
            <person name="Storey K.B."/>
            <person name="Huan P."/>
            <person name="Zhang T."/>
            <person name="Zhou Y."/>
            <person name="Zhang J."/>
            <person name="Lin C."/>
            <person name="Li X."/>
            <person name="Xing L."/>
            <person name="Huo D."/>
            <person name="Sun M."/>
            <person name="Wang L."/>
            <person name="Mercier A."/>
            <person name="Li F."/>
            <person name="Yang H."/>
            <person name="Xiang J."/>
        </authorList>
    </citation>
    <scope>NUCLEOTIDE SEQUENCE [LARGE SCALE GENOMIC DNA]</scope>
    <source>
        <strain evidence="15">Shaxun</strain>
        <tissue evidence="15">Muscle</tissue>
    </source>
</reference>
<dbReference type="Gene3D" id="1.10.238.10">
    <property type="entry name" value="EF-hand"/>
    <property type="match status" value="1"/>
</dbReference>
<evidence type="ECO:0000256" key="7">
    <source>
        <dbReference type="ARBA" id="ARBA00022792"/>
    </source>
</evidence>
<organism evidence="15 16">
    <name type="scientific">Stichopus japonicus</name>
    <name type="common">Sea cucumber</name>
    <dbReference type="NCBI Taxonomy" id="307972"/>
    <lineage>
        <taxon>Eukaryota</taxon>
        <taxon>Metazoa</taxon>
        <taxon>Echinodermata</taxon>
        <taxon>Eleutherozoa</taxon>
        <taxon>Echinozoa</taxon>
        <taxon>Holothuroidea</taxon>
        <taxon>Aspidochirotacea</taxon>
        <taxon>Aspidochirotida</taxon>
        <taxon>Stichopodidae</taxon>
        <taxon>Apostichopus</taxon>
    </lineage>
</organism>
<keyword evidence="12" id="KW-0472">Membrane</keyword>
<keyword evidence="10" id="KW-0406">Ion transport</keyword>
<keyword evidence="3" id="KW-0813">Transport</keyword>
<dbReference type="Pfam" id="PF00036">
    <property type="entry name" value="EF-hand_1"/>
    <property type="match status" value="1"/>
</dbReference>
<evidence type="ECO:0000256" key="2">
    <source>
        <dbReference type="ARBA" id="ARBA00004569"/>
    </source>
</evidence>
<evidence type="ECO:0000256" key="8">
    <source>
        <dbReference type="ARBA" id="ARBA00022837"/>
    </source>
</evidence>
<evidence type="ECO:0000256" key="12">
    <source>
        <dbReference type="ARBA" id="ARBA00023136"/>
    </source>
</evidence>
<dbReference type="PANTHER" id="PTHR12294:SF1">
    <property type="entry name" value="CALCIUM UPTAKE PROTEIN 1, MITOCHONDRIAL"/>
    <property type="match status" value="1"/>
</dbReference>
<evidence type="ECO:0000256" key="5">
    <source>
        <dbReference type="ARBA" id="ARBA00022723"/>
    </source>
</evidence>
<protein>
    <submittedName>
        <fullName evidence="15">Putative calcium-binding mitochondrial carrier protein Aralar1 isoform X2</fullName>
    </submittedName>
</protein>
<evidence type="ECO:0000313" key="15">
    <source>
        <dbReference type="EMBL" id="PIK35374.1"/>
    </source>
</evidence>
<accession>A0A2G8JHX9</accession>
<evidence type="ECO:0000256" key="10">
    <source>
        <dbReference type="ARBA" id="ARBA00023065"/>
    </source>
</evidence>
<comment type="subcellular location">
    <subcellularLocation>
        <location evidence="1">Mitochondrion inner membrane</location>
    </subcellularLocation>
    <subcellularLocation>
        <location evidence="2">Mitochondrion intermembrane space</location>
    </subcellularLocation>
</comment>
<keyword evidence="7" id="KW-0999">Mitochondrion inner membrane</keyword>
<dbReference type="SUPFAM" id="SSF47473">
    <property type="entry name" value="EF-hand"/>
    <property type="match status" value="1"/>
</dbReference>
<dbReference type="GO" id="GO:0036444">
    <property type="term" value="P:calcium import into the mitochondrion"/>
    <property type="evidence" value="ECO:0007669"/>
    <property type="project" value="TreeGrafter"/>
</dbReference>
<evidence type="ECO:0000256" key="13">
    <source>
        <dbReference type="ARBA" id="ARBA00038333"/>
    </source>
</evidence>
<dbReference type="AlphaFoldDB" id="A0A2G8JHX9"/>
<dbReference type="EMBL" id="MRZV01001917">
    <property type="protein sequence ID" value="PIK35374.1"/>
    <property type="molecule type" value="Genomic_DNA"/>
</dbReference>
<dbReference type="GO" id="GO:1990246">
    <property type="term" value="C:uniplex complex"/>
    <property type="evidence" value="ECO:0007669"/>
    <property type="project" value="TreeGrafter"/>
</dbReference>
<keyword evidence="4" id="KW-0109">Calcium transport</keyword>
<keyword evidence="11" id="KW-0496">Mitochondrion</keyword>
<keyword evidence="5" id="KW-0479">Metal-binding</keyword>
<dbReference type="OrthoDB" id="2161at2759"/>
<feature type="domain" description="EF-hand" evidence="14">
    <location>
        <begin position="104"/>
        <end position="139"/>
    </location>
</feature>
<evidence type="ECO:0000259" key="14">
    <source>
        <dbReference type="PROSITE" id="PS50222"/>
    </source>
</evidence>
<keyword evidence="6" id="KW-0677">Repeat</keyword>
<evidence type="ECO:0000256" key="6">
    <source>
        <dbReference type="ARBA" id="ARBA00022737"/>
    </source>
</evidence>
<dbReference type="InterPro" id="IPR002048">
    <property type="entry name" value="EF_hand_dom"/>
</dbReference>
<dbReference type="GO" id="GO:0051560">
    <property type="term" value="P:mitochondrial calcium ion homeostasis"/>
    <property type="evidence" value="ECO:0007669"/>
    <property type="project" value="TreeGrafter"/>
</dbReference>
<evidence type="ECO:0000256" key="4">
    <source>
        <dbReference type="ARBA" id="ARBA00022568"/>
    </source>
</evidence>
<dbReference type="GO" id="GO:0005509">
    <property type="term" value="F:calcium ion binding"/>
    <property type="evidence" value="ECO:0007669"/>
    <property type="project" value="InterPro"/>
</dbReference>
<dbReference type="PROSITE" id="PS50222">
    <property type="entry name" value="EF_HAND_2"/>
    <property type="match status" value="1"/>
</dbReference>
<dbReference type="FunFam" id="1.10.238.10:FF:000416">
    <property type="entry name" value="Aralar1, isoform F"/>
    <property type="match status" value="1"/>
</dbReference>
<dbReference type="InterPro" id="IPR011992">
    <property type="entry name" value="EF-hand-dom_pair"/>
</dbReference>
<sequence length="224" mass="26052">MASNMIGLKRASCESGAPVSRALHLIKRADAGELRKIFQKNASVEKKGEQFMTSEDFIRGYLGMQAERNYNADTMKLLAGVVDQTKDGLISFIEFQAFEALLCSPDALHMVAFQLFDTNGSGFISFDEFKGVYSATEVHKEIPFNFDCRFVRLHFGKTRRKNYLMRSLHNFYRWYTNVSRNYLPQSFIQLCDPFVLRYYASKQNMKKITEIITQFKEKRRRMPP</sequence>
<dbReference type="PROSITE" id="PS00018">
    <property type="entry name" value="EF_HAND_1"/>
    <property type="match status" value="1"/>
</dbReference>
<keyword evidence="9" id="KW-0809">Transit peptide</keyword>
<evidence type="ECO:0000256" key="1">
    <source>
        <dbReference type="ARBA" id="ARBA00004273"/>
    </source>
</evidence>